<evidence type="ECO:0000256" key="2">
    <source>
        <dbReference type="ARBA" id="ARBA00022643"/>
    </source>
</evidence>
<accession>A0ABP8LBP2</accession>
<dbReference type="Gene3D" id="3.40.109.10">
    <property type="entry name" value="NADH Oxidase"/>
    <property type="match status" value="1"/>
</dbReference>
<dbReference type="InterPro" id="IPR029479">
    <property type="entry name" value="Nitroreductase"/>
</dbReference>
<comment type="caution">
    <text evidence="5">The sequence shown here is derived from an EMBL/GenBank/DDBJ whole genome shotgun (WGS) entry which is preliminary data.</text>
</comment>
<keyword evidence="6" id="KW-1185">Reference proteome</keyword>
<evidence type="ECO:0000313" key="6">
    <source>
        <dbReference type="Proteomes" id="UP001501788"/>
    </source>
</evidence>
<evidence type="ECO:0000313" key="5">
    <source>
        <dbReference type="EMBL" id="GAA4425363.1"/>
    </source>
</evidence>
<sequence>MTALTAEHGVLDALAHGRYSCRAFRPDPVPREQLEAVFRTAQRAASWCNAQPWQVTVASGETLARLRAALAERLVDPAPPQPDLPWPAAYEGVYQQRRRECGLGLYDAVGIARGDREASARQAALNYTMFGAPHVAVITSDAALGVYGAVDCGAFVSQCLLAAHSLGLGSIAQAALAAYPEVLRSVLDLPSGRPVVCALSLGWPDLDHPANRFRTGRAALDEAVQWRD</sequence>
<dbReference type="Pfam" id="PF00881">
    <property type="entry name" value="Nitroreductase"/>
    <property type="match status" value="1"/>
</dbReference>
<dbReference type="InterPro" id="IPR050627">
    <property type="entry name" value="Nitroreductase/BluB"/>
</dbReference>
<evidence type="ECO:0000256" key="1">
    <source>
        <dbReference type="ARBA" id="ARBA00022630"/>
    </source>
</evidence>
<protein>
    <submittedName>
        <fullName evidence="5">Nitroreductase</fullName>
    </submittedName>
</protein>
<gene>
    <name evidence="5" type="ORF">GCM10023090_20180</name>
</gene>
<keyword evidence="2" id="KW-0288">FMN</keyword>
<organism evidence="5 6">
    <name type="scientific">Acidovorax lacteus</name>
    <dbReference type="NCBI Taxonomy" id="1924988"/>
    <lineage>
        <taxon>Bacteria</taxon>
        <taxon>Pseudomonadati</taxon>
        <taxon>Pseudomonadota</taxon>
        <taxon>Betaproteobacteria</taxon>
        <taxon>Burkholderiales</taxon>
        <taxon>Comamonadaceae</taxon>
        <taxon>Acidovorax</taxon>
    </lineage>
</organism>
<feature type="domain" description="Nitroreductase" evidence="4">
    <location>
        <begin position="17"/>
        <end position="203"/>
    </location>
</feature>
<evidence type="ECO:0000256" key="3">
    <source>
        <dbReference type="ARBA" id="ARBA00023002"/>
    </source>
</evidence>
<dbReference type="SUPFAM" id="SSF55469">
    <property type="entry name" value="FMN-dependent nitroreductase-like"/>
    <property type="match status" value="1"/>
</dbReference>
<keyword evidence="1" id="KW-0285">Flavoprotein</keyword>
<dbReference type="RefSeq" id="WP_345064221.1">
    <property type="nucleotide sequence ID" value="NZ_BAABEX010000013.1"/>
</dbReference>
<dbReference type="CDD" id="cd02136">
    <property type="entry name" value="PnbA_NfnB-like"/>
    <property type="match status" value="1"/>
</dbReference>
<keyword evidence="3" id="KW-0560">Oxidoreductase</keyword>
<dbReference type="InterPro" id="IPR000415">
    <property type="entry name" value="Nitroreductase-like"/>
</dbReference>
<evidence type="ECO:0000259" key="4">
    <source>
        <dbReference type="Pfam" id="PF00881"/>
    </source>
</evidence>
<proteinExistence type="predicted"/>
<dbReference type="Proteomes" id="UP001501788">
    <property type="component" value="Unassembled WGS sequence"/>
</dbReference>
<name>A0ABP8LBP2_9BURK</name>
<reference evidence="6" key="1">
    <citation type="journal article" date="2019" name="Int. J. Syst. Evol. Microbiol.">
        <title>The Global Catalogue of Microorganisms (GCM) 10K type strain sequencing project: providing services to taxonomists for standard genome sequencing and annotation.</title>
        <authorList>
            <consortium name="The Broad Institute Genomics Platform"/>
            <consortium name="The Broad Institute Genome Sequencing Center for Infectious Disease"/>
            <person name="Wu L."/>
            <person name="Ma J."/>
        </authorList>
    </citation>
    <scope>NUCLEOTIDE SEQUENCE [LARGE SCALE GENOMIC DNA]</scope>
    <source>
        <strain evidence="6">JCM 31890</strain>
    </source>
</reference>
<dbReference type="PANTHER" id="PTHR23026:SF90">
    <property type="entry name" value="IODOTYROSINE DEIODINASE 1"/>
    <property type="match status" value="1"/>
</dbReference>
<dbReference type="EMBL" id="BAABEX010000013">
    <property type="protein sequence ID" value="GAA4425363.1"/>
    <property type="molecule type" value="Genomic_DNA"/>
</dbReference>
<dbReference type="PANTHER" id="PTHR23026">
    <property type="entry name" value="NADPH NITROREDUCTASE"/>
    <property type="match status" value="1"/>
</dbReference>